<sequence length="456" mass="51275">METNENERDAAVGQGARLDVLTYSAESTFRNCRRKYRHRYVDGIVLRGEDAEALYVGDLWHGMSELLVLGESDPRAQETAAAIERRDAETGTVRAAVPGDDRPAVLSLAFLEDVLRGWEGVPWKRRIRHQLRAMLLGYRARWAPQGGARPGDEGLLDPDFEFLDVEVGFELEIRNPESGRSSRSFSSRGKVDGVVRSRRDGRLWIWERKTARSVGGDYVDRLWTDAQIQRYGAAVSSIFGEPVAGAVYDVSVKPLLKQAEEVHESPDAHMIRFTGEIEKRRKAWAEAGKDPAKWEKERERVSKLKSLEPVHKSAESDEEYLSRLVEWTGAQDKYARLLVPFVPADLEESLADTWETSQQILDARRRGKWSRNRSQCYAFGRPCAYVTLCKANQDPDSPDETLATLYEAAPPHQELGPSRARRWFDAGGILQEDGGGDLPGFDSQIGGPPLDDSTLF</sequence>
<evidence type="ECO:0000313" key="3">
    <source>
        <dbReference type="EMBL" id="QJA66352.1"/>
    </source>
</evidence>
<dbReference type="InterPro" id="IPR038726">
    <property type="entry name" value="PDDEXK_AddAB-type"/>
</dbReference>
<feature type="region of interest" description="Disordered" evidence="1">
    <location>
        <begin position="432"/>
        <end position="456"/>
    </location>
</feature>
<organism evidence="3">
    <name type="scientific">viral metagenome</name>
    <dbReference type="NCBI Taxonomy" id="1070528"/>
    <lineage>
        <taxon>unclassified sequences</taxon>
        <taxon>metagenomes</taxon>
        <taxon>organismal metagenomes</taxon>
    </lineage>
</organism>
<dbReference type="AlphaFoldDB" id="A0A6M3JB94"/>
<evidence type="ECO:0000259" key="2">
    <source>
        <dbReference type="Pfam" id="PF12705"/>
    </source>
</evidence>
<evidence type="ECO:0000256" key="1">
    <source>
        <dbReference type="SAM" id="MobiDB-lite"/>
    </source>
</evidence>
<dbReference type="EMBL" id="MT141553">
    <property type="protein sequence ID" value="QJA66352.1"/>
    <property type="molecule type" value="Genomic_DNA"/>
</dbReference>
<protein>
    <submittedName>
        <fullName evidence="3">Putative PD-(D/E)XK nuclease superfamily protein</fullName>
    </submittedName>
</protein>
<name>A0A6M3JB94_9ZZZZ</name>
<proteinExistence type="predicted"/>
<dbReference type="Pfam" id="PF12705">
    <property type="entry name" value="PDDEXK_1"/>
    <property type="match status" value="1"/>
</dbReference>
<feature type="domain" description="PD-(D/E)XK endonuclease-like" evidence="2">
    <location>
        <begin position="21"/>
        <end position="288"/>
    </location>
</feature>
<reference evidence="3" key="1">
    <citation type="submission" date="2020-03" db="EMBL/GenBank/DDBJ databases">
        <title>The deep terrestrial virosphere.</title>
        <authorList>
            <person name="Holmfeldt K."/>
            <person name="Nilsson E."/>
            <person name="Simone D."/>
            <person name="Lopez-Fernandez M."/>
            <person name="Wu X."/>
            <person name="de Brujin I."/>
            <person name="Lundin D."/>
            <person name="Andersson A."/>
            <person name="Bertilsson S."/>
            <person name="Dopson M."/>
        </authorList>
    </citation>
    <scope>NUCLEOTIDE SEQUENCE</scope>
    <source>
        <strain evidence="3">MM415B00355</strain>
    </source>
</reference>
<gene>
    <name evidence="3" type="ORF">MM415B00355_0052</name>
</gene>
<accession>A0A6M3JB94</accession>